<dbReference type="Proteomes" id="UP001058016">
    <property type="component" value="Chromosome"/>
</dbReference>
<dbReference type="EMBL" id="CP071249">
    <property type="protein sequence ID" value="UUF06479.1"/>
    <property type="molecule type" value="Genomic_DNA"/>
</dbReference>
<keyword evidence="1" id="KW-0472">Membrane</keyword>
<keyword evidence="1" id="KW-0812">Transmembrane</keyword>
<feature type="transmembrane region" description="Helical" evidence="1">
    <location>
        <begin position="142"/>
        <end position="162"/>
    </location>
</feature>
<dbReference type="InterPro" id="IPR005325">
    <property type="entry name" value="DUF308_memb"/>
</dbReference>
<evidence type="ECO:0000313" key="2">
    <source>
        <dbReference type="EMBL" id="UUF06479.1"/>
    </source>
</evidence>
<feature type="transmembrane region" description="Helical" evidence="1">
    <location>
        <begin position="60"/>
        <end position="80"/>
    </location>
</feature>
<dbReference type="InterPro" id="IPR052712">
    <property type="entry name" value="Acid_resist_chaperone_HdeD"/>
</dbReference>
<dbReference type="Pfam" id="PF03729">
    <property type="entry name" value="DUF308"/>
    <property type="match status" value="2"/>
</dbReference>
<dbReference type="GO" id="GO:0005886">
    <property type="term" value="C:plasma membrane"/>
    <property type="evidence" value="ECO:0007669"/>
    <property type="project" value="TreeGrafter"/>
</dbReference>
<dbReference type="RefSeq" id="WP_055305148.1">
    <property type="nucleotide sequence ID" value="NZ_CP071249.1"/>
</dbReference>
<keyword evidence="1" id="KW-1133">Transmembrane helix</keyword>
<dbReference type="Proteomes" id="UP001058072">
    <property type="component" value="Chromosome"/>
</dbReference>
<proteinExistence type="predicted"/>
<feature type="transmembrane region" description="Helical" evidence="1">
    <location>
        <begin position="86"/>
        <end position="104"/>
    </location>
</feature>
<gene>
    <name evidence="2" type="ORF">J0J69_02515</name>
    <name evidence="3" type="ORF">J0J70_08840</name>
</gene>
<protein>
    <submittedName>
        <fullName evidence="3">DUF308 domain-containing protein</fullName>
    </submittedName>
</protein>
<name>A0A9Q9CNA9_9FIRM</name>
<dbReference type="EMBL" id="CP071250">
    <property type="protein sequence ID" value="UUF07727.1"/>
    <property type="molecule type" value="Genomic_DNA"/>
</dbReference>
<dbReference type="PANTHER" id="PTHR34989">
    <property type="entry name" value="PROTEIN HDED"/>
    <property type="match status" value="1"/>
</dbReference>
<organism evidence="3 5">
    <name type="scientific">Turicibacter bilis</name>
    <dbReference type="NCBI Taxonomy" id="2735723"/>
    <lineage>
        <taxon>Bacteria</taxon>
        <taxon>Bacillati</taxon>
        <taxon>Bacillota</taxon>
        <taxon>Erysipelotrichia</taxon>
        <taxon>Erysipelotrichales</taxon>
        <taxon>Turicibacteraceae</taxon>
        <taxon>Turicibacter</taxon>
    </lineage>
</organism>
<reference evidence="3 4" key="1">
    <citation type="submission" date="2021-03" db="EMBL/GenBank/DDBJ databases">
        <title>Comparative Genomics and Metabolomics in the genus Turicibacter.</title>
        <authorList>
            <person name="Maki J."/>
            <person name="Looft T."/>
        </authorList>
    </citation>
    <scope>NUCLEOTIDE SEQUENCE</scope>
    <source>
        <strain evidence="3">ISU324</strain>
        <strain evidence="2 4">MMM721</strain>
    </source>
</reference>
<dbReference type="PANTHER" id="PTHR34989:SF1">
    <property type="entry name" value="PROTEIN HDED"/>
    <property type="match status" value="1"/>
</dbReference>
<feature type="transmembrane region" description="Helical" evidence="1">
    <location>
        <begin position="32"/>
        <end position="51"/>
    </location>
</feature>
<feature type="transmembrane region" description="Helical" evidence="1">
    <location>
        <begin position="116"/>
        <end position="136"/>
    </location>
</feature>
<sequence>MTTYLEKMFIIEGIIFAIIGLLFFIFPLQSIISLSTLIAVLFIIVGVLTIIRSGTREGKWFYIFNGVINILFGLVLWLYPISTLDLLVLIYGIWVLVRGVYLMFISIRNGYFGFNIYTVSNAILVIFGAIVVFQPFSALITAPYFIGTALIVTALGEIYLGVKLKDTFR</sequence>
<keyword evidence="4" id="KW-1185">Reference proteome</keyword>
<dbReference type="AlphaFoldDB" id="A0A9Q9CNA9"/>
<evidence type="ECO:0000313" key="3">
    <source>
        <dbReference type="EMBL" id="UUF07727.1"/>
    </source>
</evidence>
<evidence type="ECO:0000313" key="4">
    <source>
        <dbReference type="Proteomes" id="UP001058016"/>
    </source>
</evidence>
<accession>A0A9Q9CNA9</accession>
<feature type="transmembrane region" description="Helical" evidence="1">
    <location>
        <begin position="9"/>
        <end position="26"/>
    </location>
</feature>
<evidence type="ECO:0000256" key="1">
    <source>
        <dbReference type="SAM" id="Phobius"/>
    </source>
</evidence>
<evidence type="ECO:0000313" key="5">
    <source>
        <dbReference type="Proteomes" id="UP001058072"/>
    </source>
</evidence>